<organism evidence="1 2">
    <name type="scientific">Leptospira alexanderi serovar Manhao 3 str. L 60</name>
    <dbReference type="NCBI Taxonomy" id="1049759"/>
    <lineage>
        <taxon>Bacteria</taxon>
        <taxon>Pseudomonadati</taxon>
        <taxon>Spirochaetota</taxon>
        <taxon>Spirochaetia</taxon>
        <taxon>Leptospirales</taxon>
        <taxon>Leptospiraceae</taxon>
        <taxon>Leptospira</taxon>
    </lineage>
</organism>
<keyword evidence="2" id="KW-1185">Reference proteome</keyword>
<name>V6HZ86_9LEPT</name>
<evidence type="ECO:0000313" key="2">
    <source>
        <dbReference type="Proteomes" id="UP000018747"/>
    </source>
</evidence>
<dbReference type="Proteomes" id="UP000018747">
    <property type="component" value="Unassembled WGS sequence"/>
</dbReference>
<evidence type="ECO:0000313" key="1">
    <source>
        <dbReference type="EMBL" id="EQA62342.1"/>
    </source>
</evidence>
<accession>V6HZ86</accession>
<dbReference type="EMBL" id="AHMT02000034">
    <property type="protein sequence ID" value="EQA62342.1"/>
    <property type="molecule type" value="Genomic_DNA"/>
</dbReference>
<reference evidence="1" key="1">
    <citation type="submission" date="2013-05" db="EMBL/GenBank/DDBJ databases">
        <authorList>
            <person name="Harkins D.M."/>
            <person name="Durkin A.S."/>
            <person name="Brinkac L.M."/>
            <person name="Haft D.H."/>
            <person name="Selengut J.D."/>
            <person name="Sanka R."/>
            <person name="DePew J."/>
            <person name="Purushe J."/>
            <person name="Hartskeerl R.A."/>
            <person name="Ahmed A."/>
            <person name="van der Linden H."/>
            <person name="Goris M.G.A."/>
            <person name="Vinetz J.M."/>
            <person name="Sutton G.G."/>
            <person name="Nierman W.C."/>
            <person name="Fouts D.E."/>
        </authorList>
    </citation>
    <scope>NUCLEOTIDE SEQUENCE [LARGE SCALE GENOMIC DNA]</scope>
    <source>
        <strain evidence="1">L 60</strain>
    </source>
</reference>
<dbReference type="AlphaFoldDB" id="V6HZ86"/>
<proteinExistence type="predicted"/>
<comment type="caution">
    <text evidence="1">The sequence shown here is derived from an EMBL/GenBank/DDBJ whole genome shotgun (WGS) entry which is preliminary data.</text>
</comment>
<sequence>MQNAITQVGRIQQIVLMKRFKRNELKAKTHHIHESVS</sequence>
<protein>
    <submittedName>
        <fullName evidence="1">Uncharacterized protein</fullName>
    </submittedName>
</protein>
<gene>
    <name evidence="1" type="ORF">LEP1GSC062_3511</name>
</gene>